<dbReference type="Proteomes" id="UP001595713">
    <property type="component" value="Unassembled WGS sequence"/>
</dbReference>
<organism evidence="2 3">
    <name type="scientific">Sphingomonas hylomeconis</name>
    <dbReference type="NCBI Taxonomy" id="1395958"/>
    <lineage>
        <taxon>Bacteria</taxon>
        <taxon>Pseudomonadati</taxon>
        <taxon>Pseudomonadota</taxon>
        <taxon>Alphaproteobacteria</taxon>
        <taxon>Sphingomonadales</taxon>
        <taxon>Sphingomonadaceae</taxon>
        <taxon>Sphingomonas</taxon>
    </lineage>
</organism>
<keyword evidence="3" id="KW-1185">Reference proteome</keyword>
<dbReference type="PANTHER" id="PTHR41521">
    <property type="match status" value="1"/>
</dbReference>
<comment type="caution">
    <text evidence="2">The sequence shown here is derived from an EMBL/GenBank/DDBJ whole genome shotgun (WGS) entry which is preliminary data.</text>
</comment>
<dbReference type="EMBL" id="JBHRXP010000007">
    <property type="protein sequence ID" value="MFC3581189.1"/>
    <property type="molecule type" value="Genomic_DNA"/>
</dbReference>
<dbReference type="InterPro" id="IPR011008">
    <property type="entry name" value="Dimeric_a/b-barrel"/>
</dbReference>
<feature type="domain" description="DUF1330" evidence="1">
    <location>
        <begin position="2"/>
        <end position="95"/>
    </location>
</feature>
<dbReference type="Pfam" id="PF07045">
    <property type="entry name" value="DUF1330"/>
    <property type="match status" value="1"/>
</dbReference>
<dbReference type="RefSeq" id="WP_261292944.1">
    <property type="nucleotide sequence ID" value="NZ_JANQBK010000001.1"/>
</dbReference>
<name>A0ABV7SW15_9SPHN</name>
<dbReference type="PANTHER" id="PTHR41521:SF4">
    <property type="entry name" value="BLR0684 PROTEIN"/>
    <property type="match status" value="1"/>
</dbReference>
<accession>A0ABV7SW15</accession>
<sequence length="96" mass="10316">MPAYLIATVTITDPVRFGQYLKGIAGLPAKFGGEPVLKGVVAEVVEGRADATERVIVSRFPDIEAAREYLGCAEYRAAKQHRLGAAEVTVRLVDSV</sequence>
<evidence type="ECO:0000259" key="1">
    <source>
        <dbReference type="Pfam" id="PF07045"/>
    </source>
</evidence>
<gene>
    <name evidence="2" type="ORF">ACFONA_13535</name>
</gene>
<dbReference type="InterPro" id="IPR010753">
    <property type="entry name" value="DUF1330"/>
</dbReference>
<dbReference type="Gene3D" id="3.30.70.100">
    <property type="match status" value="1"/>
</dbReference>
<evidence type="ECO:0000313" key="3">
    <source>
        <dbReference type="Proteomes" id="UP001595713"/>
    </source>
</evidence>
<evidence type="ECO:0000313" key="2">
    <source>
        <dbReference type="EMBL" id="MFC3581189.1"/>
    </source>
</evidence>
<protein>
    <submittedName>
        <fullName evidence="2">DUF1330 domain-containing protein</fullName>
    </submittedName>
</protein>
<dbReference type="SUPFAM" id="SSF54909">
    <property type="entry name" value="Dimeric alpha+beta barrel"/>
    <property type="match status" value="1"/>
</dbReference>
<reference evidence="3" key="1">
    <citation type="journal article" date="2019" name="Int. J. Syst. Evol. Microbiol.">
        <title>The Global Catalogue of Microorganisms (GCM) 10K type strain sequencing project: providing services to taxonomists for standard genome sequencing and annotation.</title>
        <authorList>
            <consortium name="The Broad Institute Genomics Platform"/>
            <consortium name="The Broad Institute Genome Sequencing Center for Infectious Disease"/>
            <person name="Wu L."/>
            <person name="Ma J."/>
        </authorList>
    </citation>
    <scope>NUCLEOTIDE SEQUENCE [LARGE SCALE GENOMIC DNA]</scope>
    <source>
        <strain evidence="3">KCTC 42739</strain>
    </source>
</reference>
<proteinExistence type="predicted"/>